<feature type="compositionally biased region" description="Basic and acidic residues" evidence="10">
    <location>
        <begin position="363"/>
        <end position="392"/>
    </location>
</feature>
<protein>
    <recommendedName>
        <fullName evidence="15">Shugoshin C-terminal domain-containing protein</fullName>
    </recommendedName>
</protein>
<feature type="compositionally biased region" description="Basic and acidic residues" evidence="10">
    <location>
        <begin position="677"/>
        <end position="689"/>
    </location>
</feature>
<keyword evidence="5" id="KW-0159">Chromosome partition</keyword>
<evidence type="ECO:0000256" key="2">
    <source>
        <dbReference type="ARBA" id="ARBA00010845"/>
    </source>
</evidence>
<dbReference type="GO" id="GO:0000779">
    <property type="term" value="C:condensed chromosome, centromeric region"/>
    <property type="evidence" value="ECO:0007669"/>
    <property type="project" value="UniProtKB-ARBA"/>
</dbReference>
<dbReference type="GO" id="GO:0051301">
    <property type="term" value="P:cell division"/>
    <property type="evidence" value="ECO:0007669"/>
    <property type="project" value="UniProtKB-KW"/>
</dbReference>
<proteinExistence type="inferred from homology"/>
<gene>
    <name evidence="13" type="ORF">GJ744_009517</name>
</gene>
<comment type="caution">
    <text evidence="13">The sequence shown here is derived from an EMBL/GenBank/DDBJ whole genome shotgun (WGS) entry which is preliminary data.</text>
</comment>
<dbReference type="Pfam" id="PF07558">
    <property type="entry name" value="Shugoshin_N"/>
    <property type="match status" value="1"/>
</dbReference>
<keyword evidence="6 9" id="KW-0175">Coiled coil</keyword>
<feature type="compositionally biased region" description="Basic and acidic residues" evidence="10">
    <location>
        <begin position="127"/>
        <end position="136"/>
    </location>
</feature>
<feature type="compositionally biased region" description="Basic residues" evidence="10">
    <location>
        <begin position="108"/>
        <end position="120"/>
    </location>
</feature>
<evidence type="ECO:0000256" key="8">
    <source>
        <dbReference type="ARBA" id="ARBA00023328"/>
    </source>
</evidence>
<feature type="region of interest" description="Disordered" evidence="10">
    <location>
        <begin position="609"/>
        <end position="736"/>
    </location>
</feature>
<feature type="region of interest" description="Disordered" evidence="10">
    <location>
        <begin position="217"/>
        <end position="268"/>
    </location>
</feature>
<evidence type="ECO:0000256" key="7">
    <source>
        <dbReference type="ARBA" id="ARBA00023306"/>
    </source>
</evidence>
<comment type="subcellular location">
    <subcellularLocation>
        <location evidence="1">Chromosome</location>
        <location evidence="1">Centromere</location>
    </subcellularLocation>
</comment>
<keyword evidence="3" id="KW-0158">Chromosome</keyword>
<feature type="compositionally biased region" description="Polar residues" evidence="10">
    <location>
        <begin position="395"/>
        <end position="404"/>
    </location>
</feature>
<dbReference type="GO" id="GO:0045132">
    <property type="term" value="P:meiotic chromosome segregation"/>
    <property type="evidence" value="ECO:0007669"/>
    <property type="project" value="InterPro"/>
</dbReference>
<keyword evidence="14" id="KW-1185">Reference proteome</keyword>
<organism evidence="13 14">
    <name type="scientific">Endocarpon pusillum</name>
    <dbReference type="NCBI Taxonomy" id="364733"/>
    <lineage>
        <taxon>Eukaryota</taxon>
        <taxon>Fungi</taxon>
        <taxon>Dikarya</taxon>
        <taxon>Ascomycota</taxon>
        <taxon>Pezizomycotina</taxon>
        <taxon>Eurotiomycetes</taxon>
        <taxon>Chaetothyriomycetidae</taxon>
        <taxon>Verrucariales</taxon>
        <taxon>Verrucariaceae</taxon>
        <taxon>Endocarpon</taxon>
    </lineage>
</organism>
<dbReference type="AlphaFoldDB" id="A0A8H7ANC8"/>
<evidence type="ECO:0000313" key="14">
    <source>
        <dbReference type="Proteomes" id="UP000606974"/>
    </source>
</evidence>
<feature type="compositionally biased region" description="Low complexity" evidence="10">
    <location>
        <begin position="323"/>
        <end position="333"/>
    </location>
</feature>
<feature type="compositionally biased region" description="Polar residues" evidence="10">
    <location>
        <begin position="616"/>
        <end position="637"/>
    </location>
</feature>
<evidence type="ECO:0000256" key="5">
    <source>
        <dbReference type="ARBA" id="ARBA00022829"/>
    </source>
</evidence>
<sequence length="736" mass="79882">MARLNEPPPAIESIDALKRRFIRQNREIARVNSTQSLRIRNLEAEISRLLAENIAIREQAINSAQEAERLRSSQRAFRDVSKLKEQLESKLSEVSTLVTELGALPEKAKRRSSQHQRRRSGFVEPVKSPDQKDWRNRQTIGGVVAGERQLQEGRLPVIVEGKHYPRKTLESLEISRLLEDDATASESPELGPPPVAHFDVAEPIGFAATPAPGVGTVQLTEGYQDHNDDFKPLPDNLERRRRRRASALLEDMSTLNESSTESSSSADMRLSLKSGAKRKLDVQEDGYREGAGPSELNDFAFQRRAIVAETPQARPKSSRFAKSGTTSATSSATIKGPTAKLEPSTRRVLAPKSTNSPSKSKRTGVDDKNILAKEELASRVQAKEQLEPKDLQVKTAESSVQDQPGQIDEAIIAQSGDGIELPPKTPSGLDLFSPASTEPSARTGQQTEIASSASVEDVLGGADGRTSRRARGAVSYAEPSLRAKMRRPTKELAPAVGDQTNGLQAQPRDSSARAESQERQSNQDVSLGKMRTVTIKREKPSQESLAWKGLPEAQEEPTSPLVNKVTKSSNRNSPPATQAEAETETALNANADTQHLEAALDGLSIFEGADLAPHDSPNSDAIQSRKTSRRQSSNLASSRRVGQEFEKPPISSDRPQPKTTAAPISEQPPRPHSAASLRKDNHGRDDKVGLKRSASVTTLKSSTSTSSAQGGSAPNSAGTGVGRTERAAARRRSMMM</sequence>
<feature type="domain" description="Shugoshin C-terminal" evidence="11">
    <location>
        <begin position="464"/>
        <end position="487"/>
    </location>
</feature>
<feature type="compositionally biased region" description="Polar residues" evidence="10">
    <location>
        <begin position="556"/>
        <end position="575"/>
    </location>
</feature>
<feature type="region of interest" description="Disordered" evidence="10">
    <location>
        <begin position="105"/>
        <end position="138"/>
    </location>
</feature>
<keyword evidence="8" id="KW-0137">Centromere</keyword>
<feature type="compositionally biased region" description="Polar residues" evidence="10">
    <location>
        <begin position="434"/>
        <end position="454"/>
    </location>
</feature>
<evidence type="ECO:0000259" key="11">
    <source>
        <dbReference type="Pfam" id="PF07557"/>
    </source>
</evidence>
<feature type="compositionally biased region" description="Polar residues" evidence="10">
    <location>
        <begin position="498"/>
        <end position="509"/>
    </location>
</feature>
<dbReference type="OrthoDB" id="5394106at2759"/>
<feature type="domain" description="Shugoshin N-terminal coiled-coil" evidence="12">
    <location>
        <begin position="17"/>
        <end position="61"/>
    </location>
</feature>
<dbReference type="InterPro" id="IPR011515">
    <property type="entry name" value="Shugoshin_C"/>
</dbReference>
<dbReference type="Pfam" id="PF07557">
    <property type="entry name" value="Shugoshin_C"/>
    <property type="match status" value="1"/>
</dbReference>
<dbReference type="InterPro" id="IPR011516">
    <property type="entry name" value="Shugoshin_N"/>
</dbReference>
<feature type="compositionally biased region" description="Low complexity" evidence="10">
    <location>
        <begin position="253"/>
        <end position="265"/>
    </location>
</feature>
<evidence type="ECO:0000313" key="13">
    <source>
        <dbReference type="EMBL" id="KAF7508220.1"/>
    </source>
</evidence>
<evidence type="ECO:0000259" key="12">
    <source>
        <dbReference type="Pfam" id="PF07558"/>
    </source>
</evidence>
<keyword evidence="4" id="KW-0132">Cell division</keyword>
<evidence type="ECO:0000256" key="3">
    <source>
        <dbReference type="ARBA" id="ARBA00022454"/>
    </source>
</evidence>
<evidence type="ECO:0000256" key="9">
    <source>
        <dbReference type="SAM" id="Coils"/>
    </source>
</evidence>
<evidence type="ECO:0000256" key="6">
    <source>
        <dbReference type="ARBA" id="ARBA00023054"/>
    </source>
</evidence>
<dbReference type="GO" id="GO:0005634">
    <property type="term" value="C:nucleus"/>
    <property type="evidence" value="ECO:0007669"/>
    <property type="project" value="InterPro"/>
</dbReference>
<feature type="compositionally biased region" description="Polar residues" evidence="10">
    <location>
        <begin position="708"/>
        <end position="718"/>
    </location>
</feature>
<keyword evidence="7" id="KW-0131">Cell cycle</keyword>
<feature type="region of interest" description="Disordered" evidence="10">
    <location>
        <begin position="308"/>
        <end position="587"/>
    </location>
</feature>
<feature type="compositionally biased region" description="Low complexity" evidence="10">
    <location>
        <begin position="693"/>
        <end position="707"/>
    </location>
</feature>
<dbReference type="EMBL" id="JAACFV010000057">
    <property type="protein sequence ID" value="KAF7508220.1"/>
    <property type="molecule type" value="Genomic_DNA"/>
</dbReference>
<feature type="compositionally biased region" description="Low complexity" evidence="10">
    <location>
        <begin position="576"/>
        <end position="587"/>
    </location>
</feature>
<feature type="compositionally biased region" description="Basic and acidic residues" evidence="10">
    <location>
        <begin position="223"/>
        <end position="238"/>
    </location>
</feature>
<evidence type="ECO:0000256" key="4">
    <source>
        <dbReference type="ARBA" id="ARBA00022618"/>
    </source>
</evidence>
<name>A0A8H7ANC8_9EURO</name>
<evidence type="ECO:0000256" key="1">
    <source>
        <dbReference type="ARBA" id="ARBA00004584"/>
    </source>
</evidence>
<evidence type="ECO:0008006" key="15">
    <source>
        <dbReference type="Google" id="ProtNLM"/>
    </source>
</evidence>
<evidence type="ECO:0000256" key="10">
    <source>
        <dbReference type="SAM" id="MobiDB-lite"/>
    </source>
</evidence>
<reference evidence="13" key="1">
    <citation type="submission" date="2020-02" db="EMBL/GenBank/DDBJ databases">
        <authorList>
            <person name="Palmer J.M."/>
        </authorList>
    </citation>
    <scope>NUCLEOTIDE SEQUENCE</scope>
    <source>
        <strain evidence="13">EPUS1.4</strain>
        <tissue evidence="13">Thallus</tissue>
    </source>
</reference>
<feature type="coiled-coil region" evidence="9">
    <location>
        <begin position="32"/>
        <end position="59"/>
    </location>
</feature>
<dbReference type="Proteomes" id="UP000606974">
    <property type="component" value="Unassembled WGS sequence"/>
</dbReference>
<accession>A0A8H7ANC8</accession>
<comment type="similarity">
    <text evidence="2">Belongs to the shugoshin family.</text>
</comment>